<dbReference type="Pfam" id="PF01592">
    <property type="entry name" value="NifU_N"/>
    <property type="match status" value="1"/>
</dbReference>
<dbReference type="SUPFAM" id="SSF82649">
    <property type="entry name" value="SufE/NifU"/>
    <property type="match status" value="1"/>
</dbReference>
<evidence type="ECO:0000259" key="1">
    <source>
        <dbReference type="Pfam" id="PF01592"/>
    </source>
</evidence>
<dbReference type="AlphaFoldDB" id="A0A1G2DXB9"/>
<dbReference type="Proteomes" id="UP000176752">
    <property type="component" value="Unassembled WGS sequence"/>
</dbReference>
<organism evidence="2 3">
    <name type="scientific">Candidatus Nealsonbacteria bacterium RBG_13_36_15</name>
    <dbReference type="NCBI Taxonomy" id="1801660"/>
    <lineage>
        <taxon>Bacteria</taxon>
        <taxon>Candidatus Nealsoniibacteriota</taxon>
    </lineage>
</organism>
<dbReference type="GO" id="GO:0016226">
    <property type="term" value="P:iron-sulfur cluster assembly"/>
    <property type="evidence" value="ECO:0007669"/>
    <property type="project" value="InterPro"/>
</dbReference>
<dbReference type="Gene3D" id="3.90.1010.10">
    <property type="match status" value="1"/>
</dbReference>
<dbReference type="GO" id="GO:0051536">
    <property type="term" value="F:iron-sulfur cluster binding"/>
    <property type="evidence" value="ECO:0007669"/>
    <property type="project" value="InterPro"/>
</dbReference>
<sequence length="214" mass="24330">MSKTAGKGWIYSDIVKDHFFHPRNLLLKNPKTGEFDAEGQIGAPQCGDVMRMWIKVDPKTEKIKKLKWRTFGCGSAIATTSIFSVMVTERGGMKIDKALKIRPQDIMKRLGGLPARKVHCSVLADKAFRTTINNYFRKTGQYQRIITEGTKIIDKTLNITERDIEEAVLEGAETINDLQKRLKVGIGDNSSLLEIEQLLRFYKEKYYGGSENRI</sequence>
<dbReference type="CDD" id="cd06664">
    <property type="entry name" value="IscU_like"/>
    <property type="match status" value="1"/>
</dbReference>
<dbReference type="PANTHER" id="PTHR10093">
    <property type="entry name" value="IRON-SULFUR CLUSTER ASSEMBLY ENZYME NIFU HOMOLOG"/>
    <property type="match status" value="1"/>
</dbReference>
<dbReference type="STRING" id="1801660.A2Z78_00020"/>
<gene>
    <name evidence="2" type="ORF">A2Z78_00020</name>
</gene>
<proteinExistence type="predicted"/>
<evidence type="ECO:0000313" key="2">
    <source>
        <dbReference type="EMBL" id="OGZ18153.1"/>
    </source>
</evidence>
<protein>
    <recommendedName>
        <fullName evidence="1">NIF system FeS cluster assembly NifU N-terminal domain-containing protein</fullName>
    </recommendedName>
</protein>
<evidence type="ECO:0000313" key="3">
    <source>
        <dbReference type="Proteomes" id="UP000176752"/>
    </source>
</evidence>
<dbReference type="InterPro" id="IPR002871">
    <property type="entry name" value="NIF_FeS_clus_asmbl_NifU_N"/>
</dbReference>
<comment type="caution">
    <text evidence="2">The sequence shown here is derived from an EMBL/GenBank/DDBJ whole genome shotgun (WGS) entry which is preliminary data.</text>
</comment>
<name>A0A1G2DXB9_9BACT</name>
<dbReference type="EMBL" id="MHLV01000001">
    <property type="protein sequence ID" value="OGZ18153.1"/>
    <property type="molecule type" value="Genomic_DNA"/>
</dbReference>
<reference evidence="2 3" key="1">
    <citation type="journal article" date="2016" name="Nat. Commun.">
        <title>Thousands of microbial genomes shed light on interconnected biogeochemical processes in an aquifer system.</title>
        <authorList>
            <person name="Anantharaman K."/>
            <person name="Brown C.T."/>
            <person name="Hug L.A."/>
            <person name="Sharon I."/>
            <person name="Castelle C.J."/>
            <person name="Probst A.J."/>
            <person name="Thomas B.C."/>
            <person name="Singh A."/>
            <person name="Wilkins M.J."/>
            <person name="Karaoz U."/>
            <person name="Brodie E.L."/>
            <person name="Williams K.H."/>
            <person name="Hubbard S.S."/>
            <person name="Banfield J.F."/>
        </authorList>
    </citation>
    <scope>NUCLEOTIDE SEQUENCE [LARGE SCALE GENOMIC DNA]</scope>
</reference>
<accession>A0A1G2DXB9</accession>
<dbReference type="GO" id="GO:0005506">
    <property type="term" value="F:iron ion binding"/>
    <property type="evidence" value="ECO:0007669"/>
    <property type="project" value="InterPro"/>
</dbReference>
<feature type="domain" description="NIF system FeS cluster assembly NifU N-terminal" evidence="1">
    <location>
        <begin position="11"/>
        <end position="140"/>
    </location>
</feature>